<evidence type="ECO:0000313" key="4">
    <source>
        <dbReference type="Proteomes" id="UP000477722"/>
    </source>
</evidence>
<feature type="region of interest" description="Disordered" evidence="1">
    <location>
        <begin position="38"/>
        <end position="67"/>
    </location>
</feature>
<comment type="caution">
    <text evidence="3">The sequence shown here is derived from an EMBL/GenBank/DDBJ whole genome shotgun (WGS) entry which is preliminary data.</text>
</comment>
<evidence type="ECO:0000313" key="3">
    <source>
        <dbReference type="EMBL" id="NGO73913.1"/>
    </source>
</evidence>
<dbReference type="AlphaFoldDB" id="A0A6G4X9J2"/>
<evidence type="ECO:0000256" key="1">
    <source>
        <dbReference type="SAM" id="MobiDB-lite"/>
    </source>
</evidence>
<feature type="non-terminal residue" evidence="3">
    <location>
        <position position="294"/>
    </location>
</feature>
<name>A0A6G4X9J2_9ACTN</name>
<keyword evidence="2" id="KW-0472">Membrane</keyword>
<feature type="transmembrane region" description="Helical" evidence="2">
    <location>
        <begin position="153"/>
        <end position="174"/>
    </location>
</feature>
<keyword evidence="2" id="KW-0812">Transmembrane</keyword>
<dbReference type="Proteomes" id="UP000477722">
    <property type="component" value="Unassembled WGS sequence"/>
</dbReference>
<reference evidence="3 4" key="1">
    <citation type="submission" date="2020-02" db="EMBL/GenBank/DDBJ databases">
        <title>Whole-genome analyses of novel actinobacteria.</title>
        <authorList>
            <person name="Sahin N."/>
            <person name="Tatar D."/>
        </authorList>
    </citation>
    <scope>NUCLEOTIDE SEQUENCE [LARGE SCALE GENOMIC DNA]</scope>
    <source>
        <strain evidence="3 4">SB3404</strain>
    </source>
</reference>
<protein>
    <submittedName>
        <fullName evidence="3">Zinc ribbon domain-containing protein</fullName>
    </submittedName>
</protein>
<feature type="transmembrane region" description="Helical" evidence="2">
    <location>
        <begin position="130"/>
        <end position="147"/>
    </location>
</feature>
<accession>A0A6G4X9J2</accession>
<proteinExistence type="predicted"/>
<organism evidence="3 4">
    <name type="scientific">Streptomyces boncukensis</name>
    <dbReference type="NCBI Taxonomy" id="2711219"/>
    <lineage>
        <taxon>Bacteria</taxon>
        <taxon>Bacillati</taxon>
        <taxon>Actinomycetota</taxon>
        <taxon>Actinomycetes</taxon>
        <taxon>Kitasatosporales</taxon>
        <taxon>Streptomycetaceae</taxon>
        <taxon>Streptomyces</taxon>
    </lineage>
</organism>
<evidence type="ECO:0000256" key="2">
    <source>
        <dbReference type="SAM" id="Phobius"/>
    </source>
</evidence>
<sequence>MSHPGAASRAAARCHGCSAEPVPGAAFCGECGTRLATGDGPGDGPGAGTIPAPSPPSSPPAPPPPRWGGSRDLTRYMCAAVFLNRSYADTLIRDVVSEPHLGVAPAPGCDVSVVARHAYEANVRRHARDLLLTVELLVLLVGLVWLGSGGAVVLMLLLAWLTVLVFTLSTRYGARFQSFRPGRFDPAQAPPPPNRAIARRLREIDDYALGNVTVYSGFSAFTGYGSAVDAWSLNFDVTVPSEEGGTPRDFDVTDLYTYVRERVGALSLPCLEIEERVFVDGSEVLGDARFLPDP</sequence>
<keyword evidence="4" id="KW-1185">Reference proteome</keyword>
<dbReference type="EMBL" id="JAAKZZ010000987">
    <property type="protein sequence ID" value="NGO73913.1"/>
    <property type="molecule type" value="Genomic_DNA"/>
</dbReference>
<keyword evidence="2" id="KW-1133">Transmembrane helix</keyword>
<gene>
    <name evidence="3" type="ORF">G5C65_37480</name>
</gene>
<feature type="compositionally biased region" description="Pro residues" evidence="1">
    <location>
        <begin position="52"/>
        <end position="66"/>
    </location>
</feature>